<dbReference type="PRINTS" id="PR00377">
    <property type="entry name" value="IMPHPHTASES"/>
</dbReference>
<feature type="binding site" evidence="4">
    <location>
        <position position="81"/>
    </location>
    <ligand>
        <name>Mg(2+)</name>
        <dbReference type="ChEBI" id="CHEBI:18420"/>
        <label>1</label>
        <note>catalytic</note>
    </ligand>
</feature>
<accession>A0A926D0M1</accession>
<proteinExistence type="inferred from homology"/>
<evidence type="ECO:0000256" key="2">
    <source>
        <dbReference type="ARBA" id="ARBA00001946"/>
    </source>
</evidence>
<dbReference type="Gene3D" id="3.30.540.10">
    <property type="entry name" value="Fructose-1,6-Bisphosphatase, subunit A, domain 1"/>
    <property type="match status" value="1"/>
</dbReference>
<dbReference type="GO" id="GO:0008934">
    <property type="term" value="F:inositol monophosphate 1-phosphatase activity"/>
    <property type="evidence" value="ECO:0007669"/>
    <property type="project" value="InterPro"/>
</dbReference>
<keyword evidence="4 5" id="KW-0460">Magnesium</keyword>
<protein>
    <recommendedName>
        <fullName evidence="5">Inositol-1-monophosphatase</fullName>
        <ecNumber evidence="5">3.1.3.25</ecNumber>
    </recommendedName>
</protein>
<dbReference type="PANTHER" id="PTHR20854">
    <property type="entry name" value="INOSITOL MONOPHOSPHATASE"/>
    <property type="match status" value="1"/>
</dbReference>
<feature type="binding site" evidence="4">
    <location>
        <position position="64"/>
    </location>
    <ligand>
        <name>Mg(2+)</name>
        <dbReference type="ChEBI" id="CHEBI:18420"/>
        <label>1</label>
        <note>catalytic</note>
    </ligand>
</feature>
<evidence type="ECO:0000256" key="4">
    <source>
        <dbReference type="PIRSR" id="PIRSR600760-2"/>
    </source>
</evidence>
<sequence>MDKEARIIALIAQAGRAMVEFEKDFDVIEKGGSQNYVTTVDLRVQRMIAQALEEICPEGILIAEEEGLGKARTAPCFFVLDPIDGTSNLMHGMKHSAISLSMHEAGRYALAIVYDPYLEEMFVANRKGAFLNGAPIRVSSRPLTDALIGFGTNPYDRTRSHENFAALEALFYHCHEIRRSGSAALDLAYVACGRLDGMFEQNLQAWDFSAGRFLVEQAGGRVTDYALNSPDPTCETSLIASNGLIHEQMHGLITGGRNGN</sequence>
<evidence type="ECO:0000256" key="5">
    <source>
        <dbReference type="RuleBase" id="RU364068"/>
    </source>
</evidence>
<dbReference type="GO" id="GO:0007165">
    <property type="term" value="P:signal transduction"/>
    <property type="evidence" value="ECO:0007669"/>
    <property type="project" value="TreeGrafter"/>
</dbReference>
<gene>
    <name evidence="6" type="ORF">H8699_07955</name>
</gene>
<comment type="cofactor">
    <cofactor evidence="2 4 5">
        <name>Mg(2+)</name>
        <dbReference type="ChEBI" id="CHEBI:18420"/>
    </cofactor>
</comment>
<name>A0A926D0M1_9FIRM</name>
<dbReference type="PANTHER" id="PTHR20854:SF4">
    <property type="entry name" value="INOSITOL-1-MONOPHOSPHATASE-RELATED"/>
    <property type="match status" value="1"/>
</dbReference>
<evidence type="ECO:0000256" key="3">
    <source>
        <dbReference type="ARBA" id="ARBA00022801"/>
    </source>
</evidence>
<evidence type="ECO:0000313" key="7">
    <source>
        <dbReference type="Proteomes" id="UP000654279"/>
    </source>
</evidence>
<keyword evidence="4 5" id="KW-0479">Metal-binding</keyword>
<feature type="binding site" evidence="4">
    <location>
        <position position="207"/>
    </location>
    <ligand>
        <name>Mg(2+)</name>
        <dbReference type="ChEBI" id="CHEBI:18420"/>
        <label>1</label>
        <note>catalytic</note>
    </ligand>
</feature>
<dbReference type="SUPFAM" id="SSF56655">
    <property type="entry name" value="Carbohydrate phosphatase"/>
    <property type="match status" value="1"/>
</dbReference>
<dbReference type="AlphaFoldDB" id="A0A926D0M1"/>
<comment type="caution">
    <text evidence="6">The sequence shown here is derived from an EMBL/GenBank/DDBJ whole genome shotgun (WGS) entry which is preliminary data.</text>
</comment>
<dbReference type="InterPro" id="IPR000760">
    <property type="entry name" value="Inositol_monophosphatase-like"/>
</dbReference>
<organism evidence="6 7">
    <name type="scientific">Luoshenia tenuis</name>
    <dbReference type="NCBI Taxonomy" id="2763654"/>
    <lineage>
        <taxon>Bacteria</taxon>
        <taxon>Bacillati</taxon>
        <taxon>Bacillota</taxon>
        <taxon>Clostridia</taxon>
        <taxon>Christensenellales</taxon>
        <taxon>Christensenellaceae</taxon>
        <taxon>Luoshenia</taxon>
    </lineage>
</organism>
<keyword evidence="3 5" id="KW-0378">Hydrolase</keyword>
<dbReference type="EMBL" id="JACRSO010000003">
    <property type="protein sequence ID" value="MBC8529359.1"/>
    <property type="molecule type" value="Genomic_DNA"/>
</dbReference>
<reference evidence="6" key="1">
    <citation type="submission" date="2020-08" db="EMBL/GenBank/DDBJ databases">
        <title>Genome public.</title>
        <authorList>
            <person name="Liu C."/>
            <person name="Sun Q."/>
        </authorList>
    </citation>
    <scope>NUCLEOTIDE SEQUENCE</scope>
    <source>
        <strain evidence="6">NSJ-44</strain>
    </source>
</reference>
<dbReference type="InterPro" id="IPR022337">
    <property type="entry name" value="Inositol_monophosphatase_SuhB"/>
</dbReference>
<evidence type="ECO:0000313" key="6">
    <source>
        <dbReference type="EMBL" id="MBC8529359.1"/>
    </source>
</evidence>
<dbReference type="Pfam" id="PF00459">
    <property type="entry name" value="Inositol_P"/>
    <property type="match status" value="1"/>
</dbReference>
<dbReference type="EC" id="3.1.3.25" evidence="5"/>
<dbReference type="PRINTS" id="PR01959">
    <property type="entry name" value="SBIMPHPHTASE"/>
</dbReference>
<dbReference type="GO" id="GO:0006020">
    <property type="term" value="P:inositol metabolic process"/>
    <property type="evidence" value="ECO:0007669"/>
    <property type="project" value="TreeGrafter"/>
</dbReference>
<feature type="binding site" evidence="4">
    <location>
        <position position="83"/>
    </location>
    <ligand>
        <name>Mg(2+)</name>
        <dbReference type="ChEBI" id="CHEBI:18420"/>
        <label>1</label>
        <note>catalytic</note>
    </ligand>
</feature>
<dbReference type="Proteomes" id="UP000654279">
    <property type="component" value="Unassembled WGS sequence"/>
</dbReference>
<evidence type="ECO:0000256" key="1">
    <source>
        <dbReference type="ARBA" id="ARBA00001033"/>
    </source>
</evidence>
<comment type="similarity">
    <text evidence="5">Belongs to the inositol monophosphatase superfamily.</text>
</comment>
<dbReference type="Gene3D" id="3.40.190.80">
    <property type="match status" value="1"/>
</dbReference>
<dbReference type="RefSeq" id="WP_249285214.1">
    <property type="nucleotide sequence ID" value="NZ_JACRSO010000003.1"/>
</dbReference>
<feature type="binding site" evidence="4">
    <location>
        <position position="84"/>
    </location>
    <ligand>
        <name>Mg(2+)</name>
        <dbReference type="ChEBI" id="CHEBI:18420"/>
        <label>1</label>
        <note>catalytic</note>
    </ligand>
</feature>
<dbReference type="GO" id="GO:0046872">
    <property type="term" value="F:metal ion binding"/>
    <property type="evidence" value="ECO:0007669"/>
    <property type="project" value="UniProtKB-KW"/>
</dbReference>
<dbReference type="CDD" id="cd01639">
    <property type="entry name" value="IMPase"/>
    <property type="match status" value="1"/>
</dbReference>
<dbReference type="InterPro" id="IPR033942">
    <property type="entry name" value="IMPase"/>
</dbReference>
<keyword evidence="7" id="KW-1185">Reference proteome</keyword>
<comment type="catalytic activity">
    <reaction evidence="1 5">
        <text>a myo-inositol phosphate + H2O = myo-inositol + phosphate</text>
        <dbReference type="Rhea" id="RHEA:24056"/>
        <dbReference type="ChEBI" id="CHEBI:15377"/>
        <dbReference type="ChEBI" id="CHEBI:17268"/>
        <dbReference type="ChEBI" id="CHEBI:43474"/>
        <dbReference type="ChEBI" id="CHEBI:84139"/>
        <dbReference type="EC" id="3.1.3.25"/>
    </reaction>
</comment>